<evidence type="ECO:0000313" key="1">
    <source>
        <dbReference type="EMBL" id="VDD97943.1"/>
    </source>
</evidence>
<organism evidence="3">
    <name type="scientific">Enterobius vermicularis</name>
    <name type="common">Human pinworm</name>
    <dbReference type="NCBI Taxonomy" id="51028"/>
    <lineage>
        <taxon>Eukaryota</taxon>
        <taxon>Metazoa</taxon>
        <taxon>Ecdysozoa</taxon>
        <taxon>Nematoda</taxon>
        <taxon>Chromadorea</taxon>
        <taxon>Rhabditida</taxon>
        <taxon>Spirurina</taxon>
        <taxon>Oxyuridomorpha</taxon>
        <taxon>Oxyuroidea</taxon>
        <taxon>Oxyuridae</taxon>
        <taxon>Enterobius</taxon>
    </lineage>
</organism>
<reference evidence="3" key="1">
    <citation type="submission" date="2017-02" db="UniProtKB">
        <authorList>
            <consortium name="WormBaseParasite"/>
        </authorList>
    </citation>
    <scope>IDENTIFICATION</scope>
</reference>
<name>A0A0N4VRA1_ENTVE</name>
<evidence type="ECO:0000313" key="2">
    <source>
        <dbReference type="Proteomes" id="UP000274131"/>
    </source>
</evidence>
<proteinExistence type="predicted"/>
<protein>
    <submittedName>
        <fullName evidence="3">Chlorovirus glycoprotein repeat domain-containing protein</fullName>
    </submittedName>
</protein>
<evidence type="ECO:0000313" key="3">
    <source>
        <dbReference type="WBParaSite" id="EVEC_0001356601-mRNA-1"/>
    </source>
</evidence>
<dbReference type="AlphaFoldDB" id="A0A0N4VRA1"/>
<accession>A0A0N4VRA1</accession>
<gene>
    <name evidence="1" type="ORF">EVEC_LOCUS12694</name>
</gene>
<dbReference type="EMBL" id="UXUI01016040">
    <property type="protein sequence ID" value="VDD97943.1"/>
    <property type="molecule type" value="Genomic_DNA"/>
</dbReference>
<dbReference type="WBParaSite" id="EVEC_0001356601-mRNA-1">
    <property type="protein sequence ID" value="EVEC_0001356601-mRNA-1"/>
    <property type="gene ID" value="EVEC_0001356601"/>
</dbReference>
<dbReference type="Proteomes" id="UP000274131">
    <property type="component" value="Unassembled WGS sequence"/>
</dbReference>
<reference evidence="1 2" key="2">
    <citation type="submission" date="2018-10" db="EMBL/GenBank/DDBJ databases">
        <authorList>
            <consortium name="Pathogen Informatics"/>
        </authorList>
    </citation>
    <scope>NUCLEOTIDE SEQUENCE [LARGE SCALE GENOMIC DNA]</scope>
</reference>
<keyword evidence="2" id="KW-1185">Reference proteome</keyword>
<sequence>MPNGTNLLNNYFLAAFGLGYNGLNLGYNYASGVASNAIPVISGTTTTAVTGTGIGTISGNTATYSGQTLVNHYGAATGNGYCPMGVNINGQCWG</sequence>